<dbReference type="EMBL" id="LGGD01000091">
    <property type="protein sequence ID" value="KUK61946.1"/>
    <property type="molecule type" value="Genomic_DNA"/>
</dbReference>
<evidence type="ECO:0000313" key="3">
    <source>
        <dbReference type="Proteomes" id="UP000054323"/>
    </source>
</evidence>
<proteinExistence type="predicted"/>
<sequence>MTTNTIPFGSTLRHWIAVPAASFGGIGIELLLASVGFPYAYTVWAGTAGCVAASCILCYQAYLKPRRDLVSLFTPLFACLIFVIPNDLDAGVIVQTLFAATITLLAVRVEKMFNAAKPQERTMKDVLNEYIARIEPIFATIDEKTGHLIAQSLLTYKFELYGSAAEKMTAALARLDAITPRPGAVERALLILRERTGDLADSRVTANPEHTFVEADYDDLAIRLRPDQIEDPAALDLDNALVLLYAVGIETSPDDEQALEEHQRFVIQILESYKDKLTL</sequence>
<reference evidence="3" key="1">
    <citation type="journal article" date="2015" name="MBio">
        <title>Genome-Resolved Metagenomic Analysis Reveals Roles for Candidate Phyla and Other Microbial Community Members in Biogeochemical Transformations in Oil Reservoirs.</title>
        <authorList>
            <person name="Hu P."/>
            <person name="Tom L."/>
            <person name="Singh A."/>
            <person name="Thomas B.C."/>
            <person name="Baker B.J."/>
            <person name="Piceno Y.M."/>
            <person name="Andersen G.L."/>
            <person name="Banfield J.F."/>
        </authorList>
    </citation>
    <scope>NUCLEOTIDE SEQUENCE [LARGE SCALE GENOMIC DNA]</scope>
</reference>
<comment type="caution">
    <text evidence="2">The sequence shown here is derived from an EMBL/GenBank/DDBJ whole genome shotgun (WGS) entry which is preliminary data.</text>
</comment>
<evidence type="ECO:0000256" key="1">
    <source>
        <dbReference type="SAM" id="Phobius"/>
    </source>
</evidence>
<dbReference type="Proteomes" id="UP000054323">
    <property type="component" value="Unassembled WGS sequence"/>
</dbReference>
<accession>A0A117LQJ5</accession>
<feature type="transmembrane region" description="Helical" evidence="1">
    <location>
        <begin position="39"/>
        <end position="62"/>
    </location>
</feature>
<feature type="transmembrane region" description="Helical" evidence="1">
    <location>
        <begin position="69"/>
        <end position="86"/>
    </location>
</feature>
<keyword evidence="1" id="KW-0472">Membrane</keyword>
<organism evidence="2 3">
    <name type="scientific">Methanoculleus marisnigri</name>
    <dbReference type="NCBI Taxonomy" id="2198"/>
    <lineage>
        <taxon>Archaea</taxon>
        <taxon>Methanobacteriati</taxon>
        <taxon>Methanobacteriota</taxon>
        <taxon>Stenosarchaea group</taxon>
        <taxon>Methanomicrobia</taxon>
        <taxon>Methanomicrobiales</taxon>
        <taxon>Methanomicrobiaceae</taxon>
        <taxon>Methanoculleus</taxon>
    </lineage>
</organism>
<evidence type="ECO:0000313" key="2">
    <source>
        <dbReference type="EMBL" id="KUK61946.1"/>
    </source>
</evidence>
<name>A0A117LQJ5_9EURY</name>
<feature type="transmembrane region" description="Helical" evidence="1">
    <location>
        <begin position="12"/>
        <end position="33"/>
    </location>
</feature>
<keyword evidence="1" id="KW-1133">Transmembrane helix</keyword>
<feature type="transmembrane region" description="Helical" evidence="1">
    <location>
        <begin position="92"/>
        <end position="109"/>
    </location>
</feature>
<dbReference type="AlphaFoldDB" id="A0A117LQJ5"/>
<dbReference type="PATRIC" id="fig|2198.4.peg.1168"/>
<gene>
    <name evidence="2" type="ORF">XD82_0882</name>
</gene>
<protein>
    <submittedName>
        <fullName evidence="2">Uncharacterized protein</fullName>
    </submittedName>
</protein>
<keyword evidence="1" id="KW-0812">Transmembrane</keyword>